<reference evidence="2" key="1">
    <citation type="submission" date="2015-10" db="EMBL/GenBank/DDBJ databases">
        <authorList>
            <person name="Gilbert D.G."/>
        </authorList>
    </citation>
    <scope>NUCLEOTIDE SEQUENCE</scope>
</reference>
<dbReference type="InterPro" id="IPR029063">
    <property type="entry name" value="SAM-dependent_MTases_sf"/>
</dbReference>
<dbReference type="EMBL" id="FAXA01000020">
    <property type="protein sequence ID" value="CUV01165.1"/>
    <property type="molecule type" value="Genomic_DNA"/>
</dbReference>
<feature type="domain" description="Methyltransferase type 11" evidence="1">
    <location>
        <begin position="62"/>
        <end position="155"/>
    </location>
</feature>
<sequence>MQESHKRVQWVYESTNDKELEGRYDQWAADYDNDLAAEFEWNAPQNAATVFTKHVDKAARVLDAGAGTGLAGECLAEAGYKDLVAMDLSQGMLDVAKSKNIYNDFHQMALGGPLDYQADEFDAVISVGVFTQGHAPANSFDELARITKPGGLIVFSLRVDTYESAGFKQQQSGMEESGVWQLAEMTDEYQPMPKGEPEVWHRIWAYRVS</sequence>
<dbReference type="Gene3D" id="3.40.50.150">
    <property type="entry name" value="Vaccinia Virus protein VP39"/>
    <property type="match status" value="1"/>
</dbReference>
<dbReference type="GO" id="GO:0010420">
    <property type="term" value="F:polyprenyldihydroxybenzoate methyltransferase activity"/>
    <property type="evidence" value="ECO:0007669"/>
    <property type="project" value="TreeGrafter"/>
</dbReference>
<gene>
    <name evidence="2" type="ORF">MGWOODY_Clf1240</name>
</gene>
<dbReference type="SUPFAM" id="SSF53335">
    <property type="entry name" value="S-adenosyl-L-methionine-dependent methyltransferases"/>
    <property type="match status" value="1"/>
</dbReference>
<dbReference type="CDD" id="cd02440">
    <property type="entry name" value="AdoMet_MTases"/>
    <property type="match status" value="1"/>
</dbReference>
<evidence type="ECO:0000259" key="1">
    <source>
        <dbReference type="Pfam" id="PF08241"/>
    </source>
</evidence>
<keyword evidence="2" id="KW-0808">Transferase</keyword>
<proteinExistence type="predicted"/>
<accession>A0A160V7R2</accession>
<dbReference type="GO" id="GO:0032259">
    <property type="term" value="P:methylation"/>
    <property type="evidence" value="ECO:0007669"/>
    <property type="project" value="UniProtKB-KW"/>
</dbReference>
<name>A0A160V7R2_9ZZZZ</name>
<keyword evidence="2" id="KW-0489">Methyltransferase</keyword>
<evidence type="ECO:0000313" key="2">
    <source>
        <dbReference type="EMBL" id="CUV01165.1"/>
    </source>
</evidence>
<dbReference type="InterPro" id="IPR013216">
    <property type="entry name" value="Methyltransf_11"/>
</dbReference>
<dbReference type="PANTHER" id="PTHR43464">
    <property type="entry name" value="METHYLTRANSFERASE"/>
    <property type="match status" value="1"/>
</dbReference>
<protein>
    <submittedName>
        <fullName evidence="2">SAM-dependent methyltransferases</fullName>
    </submittedName>
</protein>
<dbReference type="PANTHER" id="PTHR43464:SF23">
    <property type="entry name" value="JUVENILE HORMONE ACID O-METHYLTRANSFERASE"/>
    <property type="match status" value="1"/>
</dbReference>
<dbReference type="AlphaFoldDB" id="A0A160V7R2"/>
<dbReference type="Pfam" id="PF08241">
    <property type="entry name" value="Methyltransf_11"/>
    <property type="match status" value="1"/>
</dbReference>
<organism evidence="2">
    <name type="scientific">hydrothermal vent metagenome</name>
    <dbReference type="NCBI Taxonomy" id="652676"/>
    <lineage>
        <taxon>unclassified sequences</taxon>
        <taxon>metagenomes</taxon>
        <taxon>ecological metagenomes</taxon>
    </lineage>
</organism>